<evidence type="ECO:0000256" key="7">
    <source>
        <dbReference type="SAM" id="Coils"/>
    </source>
</evidence>
<dbReference type="InterPro" id="IPR058030">
    <property type="entry name" value="TRIM8/14/16/25/29/45/65_CC"/>
</dbReference>
<dbReference type="GO" id="GO:0045087">
    <property type="term" value="P:innate immune response"/>
    <property type="evidence" value="ECO:0007669"/>
    <property type="project" value="UniProtKB-KW"/>
</dbReference>
<evidence type="ECO:0000313" key="12">
    <source>
        <dbReference type="Proteomes" id="UP000694620"/>
    </source>
</evidence>
<dbReference type="PROSITE" id="PS50188">
    <property type="entry name" value="B302_SPRY"/>
    <property type="match status" value="1"/>
</dbReference>
<keyword evidence="4" id="KW-0862">Zinc</keyword>
<dbReference type="InterPro" id="IPR006574">
    <property type="entry name" value="PRY"/>
</dbReference>
<evidence type="ECO:0000256" key="4">
    <source>
        <dbReference type="ARBA" id="ARBA00022833"/>
    </source>
</evidence>
<reference evidence="11" key="2">
    <citation type="submission" date="2025-08" db="UniProtKB">
        <authorList>
            <consortium name="Ensembl"/>
        </authorList>
    </citation>
    <scope>IDENTIFICATION</scope>
</reference>
<dbReference type="PROSITE" id="PS50119">
    <property type="entry name" value="ZF_BBOX"/>
    <property type="match status" value="1"/>
</dbReference>
<keyword evidence="7" id="KW-0175">Coiled coil</keyword>
<dbReference type="SMART" id="SM00336">
    <property type="entry name" value="BBOX"/>
    <property type="match status" value="1"/>
</dbReference>
<dbReference type="Gene3D" id="2.60.120.920">
    <property type="match status" value="1"/>
</dbReference>
<dbReference type="AlphaFoldDB" id="A0A8C4TIY6"/>
<evidence type="ECO:0000256" key="2">
    <source>
        <dbReference type="ARBA" id="ARBA00022723"/>
    </source>
</evidence>
<keyword evidence="3 6" id="KW-0863">Zinc-finger</keyword>
<keyword evidence="12" id="KW-1185">Reference proteome</keyword>
<dbReference type="PANTHER" id="PTHR25465">
    <property type="entry name" value="B-BOX DOMAIN CONTAINING"/>
    <property type="match status" value="1"/>
</dbReference>
<organism evidence="11 12">
    <name type="scientific">Erpetoichthys calabaricus</name>
    <name type="common">Rope fish</name>
    <name type="synonym">Calamoichthys calabaricus</name>
    <dbReference type="NCBI Taxonomy" id="27687"/>
    <lineage>
        <taxon>Eukaryota</taxon>
        <taxon>Metazoa</taxon>
        <taxon>Chordata</taxon>
        <taxon>Craniata</taxon>
        <taxon>Vertebrata</taxon>
        <taxon>Euteleostomi</taxon>
        <taxon>Actinopterygii</taxon>
        <taxon>Polypteriformes</taxon>
        <taxon>Polypteridae</taxon>
        <taxon>Erpetoichthys</taxon>
    </lineage>
</organism>
<dbReference type="SUPFAM" id="SSF49899">
    <property type="entry name" value="Concanavalin A-like lectins/glucanases"/>
    <property type="match status" value="1"/>
</dbReference>
<proteinExistence type="predicted"/>
<dbReference type="Pfam" id="PF13765">
    <property type="entry name" value="PRY"/>
    <property type="match status" value="1"/>
</dbReference>
<dbReference type="SMART" id="SM00184">
    <property type="entry name" value="RING"/>
    <property type="match status" value="1"/>
</dbReference>
<dbReference type="CDD" id="cd16040">
    <property type="entry name" value="SPRY_PRY_SNTX"/>
    <property type="match status" value="1"/>
</dbReference>
<evidence type="ECO:0000259" key="9">
    <source>
        <dbReference type="PROSITE" id="PS50119"/>
    </source>
</evidence>
<dbReference type="InterPro" id="IPR013320">
    <property type="entry name" value="ConA-like_dom_sf"/>
</dbReference>
<dbReference type="PROSITE" id="PS00518">
    <property type="entry name" value="ZF_RING_1"/>
    <property type="match status" value="1"/>
</dbReference>
<dbReference type="PROSITE" id="PS50089">
    <property type="entry name" value="ZF_RING_2"/>
    <property type="match status" value="1"/>
</dbReference>
<dbReference type="CDD" id="cd19769">
    <property type="entry name" value="Bbox2_TRIM16-like"/>
    <property type="match status" value="1"/>
</dbReference>
<keyword evidence="2" id="KW-0479">Metal-binding</keyword>
<dbReference type="SMART" id="SM00449">
    <property type="entry name" value="SPRY"/>
    <property type="match status" value="1"/>
</dbReference>
<evidence type="ECO:0000256" key="6">
    <source>
        <dbReference type="PROSITE-ProRule" id="PRU00024"/>
    </source>
</evidence>
<gene>
    <name evidence="11" type="primary">LOC114661659</name>
</gene>
<feature type="domain" description="B30.2/SPRY" evidence="10">
    <location>
        <begin position="363"/>
        <end position="558"/>
    </location>
</feature>
<dbReference type="Gene3D" id="3.30.40.10">
    <property type="entry name" value="Zinc/RING finger domain, C3HC4 (zinc finger)"/>
    <property type="match status" value="1"/>
</dbReference>
<dbReference type="InterPro" id="IPR013083">
    <property type="entry name" value="Znf_RING/FYVE/PHD"/>
</dbReference>
<dbReference type="SUPFAM" id="SSF57850">
    <property type="entry name" value="RING/U-box"/>
    <property type="match status" value="1"/>
</dbReference>
<dbReference type="SUPFAM" id="SSF57845">
    <property type="entry name" value="B-box zinc-binding domain"/>
    <property type="match status" value="1"/>
</dbReference>
<reference evidence="11" key="3">
    <citation type="submission" date="2025-09" db="UniProtKB">
        <authorList>
            <consortium name="Ensembl"/>
        </authorList>
    </citation>
    <scope>IDENTIFICATION</scope>
</reference>
<evidence type="ECO:0000259" key="10">
    <source>
        <dbReference type="PROSITE" id="PS50188"/>
    </source>
</evidence>
<dbReference type="InterPro" id="IPR043136">
    <property type="entry name" value="B30.2/SPRY_sf"/>
</dbReference>
<dbReference type="Ensembl" id="ENSECRT00000034071.1">
    <property type="protein sequence ID" value="ENSECRP00000033343.1"/>
    <property type="gene ID" value="ENSECRG00000022569.1"/>
</dbReference>
<dbReference type="InterPro" id="IPR003879">
    <property type="entry name" value="Butyrophylin_SPRY"/>
</dbReference>
<dbReference type="PANTHER" id="PTHR25465:SF5">
    <property type="entry name" value="E3 UBIQUITIN_ISG15 LIGASE TRIM25-RELATED"/>
    <property type="match status" value="1"/>
</dbReference>
<feature type="domain" description="B box-type" evidence="9">
    <location>
        <begin position="148"/>
        <end position="188"/>
    </location>
</feature>
<dbReference type="Pfam" id="PF15227">
    <property type="entry name" value="zf-C3HC4_4"/>
    <property type="match status" value="1"/>
</dbReference>
<dbReference type="Proteomes" id="UP000694620">
    <property type="component" value="Chromosome 12"/>
</dbReference>
<dbReference type="SMART" id="SM00589">
    <property type="entry name" value="PRY"/>
    <property type="match status" value="1"/>
</dbReference>
<dbReference type="Pfam" id="PF00622">
    <property type="entry name" value="SPRY"/>
    <property type="match status" value="1"/>
</dbReference>
<dbReference type="GeneTree" id="ENSGT01150000286950"/>
<sequence>MAAFRLSLSADRYSCSVCLDVLKEPVTIPCGHNYCMRCINNYWDQSDKEGTHNCPQCRRTFHVRPELNKNAMLKDIIEKFKSMEVDVDPPRSYAGPDDVPCDVCPVRRRSAVKTCMTCMISYCETHLQPHKEHGAYKRHKLEEPTGHLEGKLCAKHQKVLEIFCRTDETCVCLMCAVTEHKSHDTVTPEEERAVRQTRLENKKAEIKSEMEEKEEKMEEIKKTVVRIQRTAEKEVQEHEETFRAVLESIERLRSEVTKVIREYERREVRKAEELIEQLEKEIEALKRRDAELAELSQTDDHIHFLKKSLSFCDPPRQEEVSDITINRDFLPRTLRTRLSDLRKSLEEANDWELVKTSETGADDSNHILQNLRCRNHLLKYSRPLTLDPNTAHRLLRLSEDNRKVTCEVTENPYPDHPDRFDHWCQVLCTEALSGTRCYWEVKCSAGKTGVGVACKGINRKEDGNKSRLGCNDKSWILCCRGSVYSFWYNNICTKISAPCSHTIGVYLDYPGGSLSFYGISDTMNLLHRCKTTFDEPLYPSFEAVPDSSVTICSLKPSDH</sequence>
<dbReference type="InterPro" id="IPR003877">
    <property type="entry name" value="SPRY_dom"/>
</dbReference>
<dbReference type="Gene3D" id="3.30.160.60">
    <property type="entry name" value="Classic Zinc Finger"/>
    <property type="match status" value="1"/>
</dbReference>
<accession>A0A8C4TIY6</accession>
<dbReference type="InterPro" id="IPR017907">
    <property type="entry name" value="Znf_RING_CS"/>
</dbReference>
<keyword evidence="1" id="KW-0399">Innate immunity</keyword>
<evidence type="ECO:0000256" key="3">
    <source>
        <dbReference type="ARBA" id="ARBA00022771"/>
    </source>
</evidence>
<dbReference type="Pfam" id="PF25600">
    <property type="entry name" value="TRIM_CC"/>
    <property type="match status" value="1"/>
</dbReference>
<reference evidence="11" key="1">
    <citation type="submission" date="2021-06" db="EMBL/GenBank/DDBJ databases">
        <authorList>
            <consortium name="Wellcome Sanger Institute Data Sharing"/>
        </authorList>
    </citation>
    <scope>NUCLEOTIDE SEQUENCE [LARGE SCALE GENOMIC DNA]</scope>
</reference>
<feature type="domain" description="RING-type" evidence="8">
    <location>
        <begin position="15"/>
        <end position="58"/>
    </location>
</feature>
<evidence type="ECO:0000256" key="1">
    <source>
        <dbReference type="ARBA" id="ARBA00022588"/>
    </source>
</evidence>
<dbReference type="InterPro" id="IPR001870">
    <property type="entry name" value="B30.2/SPRY"/>
</dbReference>
<evidence type="ECO:0000313" key="11">
    <source>
        <dbReference type="Ensembl" id="ENSECRP00000033343.1"/>
    </source>
</evidence>
<keyword evidence="5" id="KW-0391">Immunity</keyword>
<name>A0A8C4TIY6_ERPCA</name>
<evidence type="ECO:0000259" key="8">
    <source>
        <dbReference type="PROSITE" id="PS50089"/>
    </source>
</evidence>
<feature type="coiled-coil region" evidence="7">
    <location>
        <begin position="194"/>
        <end position="298"/>
    </location>
</feature>
<dbReference type="InterPro" id="IPR000315">
    <property type="entry name" value="Znf_B-box"/>
</dbReference>
<dbReference type="InterPro" id="IPR051051">
    <property type="entry name" value="E3_ubiq-ligase_TRIM/RNF"/>
</dbReference>
<dbReference type="PRINTS" id="PR01407">
    <property type="entry name" value="BUTYPHLNCDUF"/>
</dbReference>
<dbReference type="GO" id="GO:0005737">
    <property type="term" value="C:cytoplasm"/>
    <property type="evidence" value="ECO:0007669"/>
    <property type="project" value="UniProtKB-ARBA"/>
</dbReference>
<dbReference type="InterPro" id="IPR001841">
    <property type="entry name" value="Znf_RING"/>
</dbReference>
<protein>
    <submittedName>
        <fullName evidence="11">Tripartite motif-containing protein 16-like</fullName>
    </submittedName>
</protein>
<evidence type="ECO:0000256" key="5">
    <source>
        <dbReference type="ARBA" id="ARBA00022859"/>
    </source>
</evidence>
<dbReference type="Pfam" id="PF00643">
    <property type="entry name" value="zf-B_box"/>
    <property type="match status" value="1"/>
</dbReference>
<dbReference type="GO" id="GO:0008270">
    <property type="term" value="F:zinc ion binding"/>
    <property type="evidence" value="ECO:0007669"/>
    <property type="project" value="UniProtKB-KW"/>
</dbReference>
<dbReference type="Gene3D" id="4.10.830.40">
    <property type="match status" value="1"/>
</dbReference>